<name>A0A1N6LXW5_BABMR</name>
<dbReference type="OrthoDB" id="429467at2759"/>
<reference evidence="3 4" key="2">
    <citation type="journal article" date="2013" name="PLoS ONE">
        <title>Whole genome mapping and re-organization of the nuclear and mitochondrial genomes of Babesia microti isolates.</title>
        <authorList>
            <person name="Cornillot E."/>
            <person name="Dassouli A."/>
            <person name="Garg A."/>
            <person name="Pachikara N."/>
            <person name="Randazzo S."/>
            <person name="Depoix D."/>
            <person name="Carcy B."/>
            <person name="Delbecq S."/>
            <person name="Frutos R."/>
            <person name="Silva J.C."/>
            <person name="Sutton R."/>
            <person name="Krause P.J."/>
            <person name="Mamoun C.B."/>
        </authorList>
    </citation>
    <scope>NUCLEOTIDE SEQUENCE [LARGE SCALE GENOMIC DNA]</scope>
    <source>
        <strain evidence="3 4">RI</strain>
    </source>
</reference>
<protein>
    <recommendedName>
        <fullName evidence="2">EF-hand domain-containing protein</fullName>
    </recommendedName>
</protein>
<organism evidence="3 4">
    <name type="scientific">Babesia microti (strain RI)</name>
    <dbReference type="NCBI Taxonomy" id="1133968"/>
    <lineage>
        <taxon>Eukaryota</taxon>
        <taxon>Sar</taxon>
        <taxon>Alveolata</taxon>
        <taxon>Apicomplexa</taxon>
        <taxon>Aconoidasida</taxon>
        <taxon>Piroplasmida</taxon>
        <taxon>Babesiidae</taxon>
        <taxon>Babesia</taxon>
    </lineage>
</organism>
<dbReference type="Proteomes" id="UP000002899">
    <property type="component" value="Chromosome IV"/>
</dbReference>
<evidence type="ECO:0000259" key="2">
    <source>
        <dbReference type="PROSITE" id="PS50222"/>
    </source>
</evidence>
<dbReference type="InterPro" id="IPR050403">
    <property type="entry name" value="Myosin_RLC"/>
</dbReference>
<dbReference type="GeneID" id="24426020"/>
<dbReference type="SUPFAM" id="SSF47473">
    <property type="entry name" value="EF-hand"/>
    <property type="match status" value="1"/>
</dbReference>
<evidence type="ECO:0000313" key="3">
    <source>
        <dbReference type="EMBL" id="SIO73702.1"/>
    </source>
</evidence>
<dbReference type="EMBL" id="LN871599">
    <property type="protein sequence ID" value="SIO73702.1"/>
    <property type="molecule type" value="Genomic_DNA"/>
</dbReference>
<evidence type="ECO:0000256" key="1">
    <source>
        <dbReference type="ARBA" id="ARBA00022737"/>
    </source>
</evidence>
<dbReference type="KEGG" id="bmic:BmR1_04g06856"/>
<dbReference type="VEuPathDB" id="PiroplasmaDB:BmR1_04g06856"/>
<dbReference type="InterPro" id="IPR002048">
    <property type="entry name" value="EF_hand_dom"/>
</dbReference>
<accession>A0A1N6LXW5</accession>
<dbReference type="PANTHER" id="PTHR23049">
    <property type="entry name" value="MYOSIN REGULATORY LIGHT CHAIN 2"/>
    <property type="match status" value="1"/>
</dbReference>
<reference evidence="3 4" key="1">
    <citation type="journal article" date="2012" name="Nucleic Acids Res.">
        <title>Sequencing of the smallest Apicomplexan genome from the human pathogen Babesia microti.</title>
        <authorList>
            <person name="Cornillot E."/>
            <person name="Hadj-Kaddour K."/>
            <person name="Dassouli A."/>
            <person name="Noel B."/>
            <person name="Ranwez V."/>
            <person name="Vacherie B."/>
            <person name="Augagneur Y."/>
            <person name="Bres V."/>
            <person name="Duclos A."/>
            <person name="Randazzo S."/>
            <person name="Carcy B."/>
            <person name="Debierre-Grockiego F."/>
            <person name="Delbecq S."/>
            <person name="Moubri-Menage K."/>
            <person name="Shams-Eldin H."/>
            <person name="Usmani-Brown S."/>
            <person name="Bringaud F."/>
            <person name="Wincker P."/>
            <person name="Vivares C.P."/>
            <person name="Schwarz R.T."/>
            <person name="Schetters T.P."/>
            <person name="Krause P.J."/>
            <person name="Gorenflot A."/>
            <person name="Berry V."/>
            <person name="Barbe V."/>
            <person name="Ben Mamoun C."/>
        </authorList>
    </citation>
    <scope>NUCLEOTIDE SEQUENCE [LARGE SCALE GENOMIC DNA]</scope>
    <source>
        <strain evidence="3 4">RI</strain>
    </source>
</reference>
<dbReference type="GO" id="GO:0005509">
    <property type="term" value="F:calcium ion binding"/>
    <property type="evidence" value="ECO:0007669"/>
    <property type="project" value="InterPro"/>
</dbReference>
<sequence>MFNRTHIKIDENLGSLILESFKIVDQNGDGMIDRAQFKLLWRSLGQVISDKNLNTLAEESFKKLENEQEMDISTFIEIFSLKYIHPPSTKSIYDAFNILGINTVNDLRKILSKGDDKLSDEQINRFMEIGNLRDSNAYLDYNDLVNLFTNKNPDKSLKVYF</sequence>
<dbReference type="InterPro" id="IPR011992">
    <property type="entry name" value="EF-hand-dom_pair"/>
</dbReference>
<dbReference type="AlphaFoldDB" id="A0A1N6LXW5"/>
<dbReference type="RefSeq" id="XP_021337769.1">
    <property type="nucleotide sequence ID" value="XM_021482554.1"/>
</dbReference>
<reference evidence="3 4" key="3">
    <citation type="journal article" date="2016" name="Sci. Rep.">
        <title>Genome-wide diversity and gene expression profiling of Babesia microti isolates identify polymorphic genes that mediate host-pathogen interactions.</title>
        <authorList>
            <person name="Silva J.C."/>
            <person name="Cornillot E."/>
            <person name="McCracken C."/>
            <person name="Usmani-Brown S."/>
            <person name="Dwivedi A."/>
            <person name="Ifeonu O.O."/>
            <person name="Crabtree J."/>
            <person name="Gotia H.T."/>
            <person name="Virji A.Z."/>
            <person name="Reynes C."/>
            <person name="Colinge J."/>
            <person name="Kumar V."/>
            <person name="Lawres L."/>
            <person name="Pazzi J.E."/>
            <person name="Pablo J.V."/>
            <person name="Hung C."/>
            <person name="Brancato J."/>
            <person name="Kumari P."/>
            <person name="Orvis J."/>
            <person name="Tretina K."/>
            <person name="Chibucos M."/>
            <person name="Ott S."/>
            <person name="Sadzewicz L."/>
            <person name="Sengamalay N."/>
            <person name="Shetty A.C."/>
            <person name="Su Q."/>
            <person name="Tallon L."/>
            <person name="Fraser C.M."/>
            <person name="Frutos R."/>
            <person name="Molina D.M."/>
            <person name="Krause P.J."/>
            <person name="Ben Mamoun C."/>
        </authorList>
    </citation>
    <scope>NUCLEOTIDE SEQUENCE [LARGE SCALE GENOMIC DNA]</scope>
    <source>
        <strain evidence="3 4">RI</strain>
    </source>
</reference>
<keyword evidence="4" id="KW-1185">Reference proteome</keyword>
<dbReference type="PROSITE" id="PS50222">
    <property type="entry name" value="EF_HAND_2"/>
    <property type="match status" value="1"/>
</dbReference>
<proteinExistence type="predicted"/>
<evidence type="ECO:0000313" key="4">
    <source>
        <dbReference type="Proteomes" id="UP000002899"/>
    </source>
</evidence>
<dbReference type="Gene3D" id="1.10.238.10">
    <property type="entry name" value="EF-hand"/>
    <property type="match status" value="1"/>
</dbReference>
<keyword evidence="1" id="KW-0677">Repeat</keyword>
<feature type="domain" description="EF-hand" evidence="2">
    <location>
        <begin position="12"/>
        <end position="47"/>
    </location>
</feature>